<dbReference type="Proteomes" id="UP000299102">
    <property type="component" value="Unassembled WGS sequence"/>
</dbReference>
<sequence>MTIVARFDDEGVRGVEACVPQKCIGTFSRAVSEVWLVSAGTTVLGTSYITCTARHLKAWSQQRVHVEDLCLALKKAHPPLGR</sequence>
<accession>A0A4C1YZQ9</accession>
<protein>
    <submittedName>
        <fullName evidence="1">Uncharacterized protein</fullName>
    </submittedName>
</protein>
<reference evidence="1 2" key="1">
    <citation type="journal article" date="2019" name="Commun. Biol.">
        <title>The bagworm genome reveals a unique fibroin gene that provides high tensile strength.</title>
        <authorList>
            <person name="Kono N."/>
            <person name="Nakamura H."/>
            <person name="Ohtoshi R."/>
            <person name="Tomita M."/>
            <person name="Numata K."/>
            <person name="Arakawa K."/>
        </authorList>
    </citation>
    <scope>NUCLEOTIDE SEQUENCE [LARGE SCALE GENOMIC DNA]</scope>
</reference>
<evidence type="ECO:0000313" key="1">
    <source>
        <dbReference type="EMBL" id="GBP79887.1"/>
    </source>
</evidence>
<dbReference type="EMBL" id="BGZK01001436">
    <property type="protein sequence ID" value="GBP79887.1"/>
    <property type="molecule type" value="Genomic_DNA"/>
</dbReference>
<dbReference type="AlphaFoldDB" id="A0A4C1YZQ9"/>
<evidence type="ECO:0000313" key="2">
    <source>
        <dbReference type="Proteomes" id="UP000299102"/>
    </source>
</evidence>
<keyword evidence="2" id="KW-1185">Reference proteome</keyword>
<comment type="caution">
    <text evidence="1">The sequence shown here is derived from an EMBL/GenBank/DDBJ whole genome shotgun (WGS) entry which is preliminary data.</text>
</comment>
<organism evidence="1 2">
    <name type="scientific">Eumeta variegata</name>
    <name type="common">Bagworm moth</name>
    <name type="synonym">Eumeta japonica</name>
    <dbReference type="NCBI Taxonomy" id="151549"/>
    <lineage>
        <taxon>Eukaryota</taxon>
        <taxon>Metazoa</taxon>
        <taxon>Ecdysozoa</taxon>
        <taxon>Arthropoda</taxon>
        <taxon>Hexapoda</taxon>
        <taxon>Insecta</taxon>
        <taxon>Pterygota</taxon>
        <taxon>Neoptera</taxon>
        <taxon>Endopterygota</taxon>
        <taxon>Lepidoptera</taxon>
        <taxon>Glossata</taxon>
        <taxon>Ditrysia</taxon>
        <taxon>Tineoidea</taxon>
        <taxon>Psychidae</taxon>
        <taxon>Oiketicinae</taxon>
        <taxon>Eumeta</taxon>
    </lineage>
</organism>
<gene>
    <name evidence="1" type="ORF">EVAR_103469_1</name>
</gene>
<proteinExistence type="predicted"/>
<name>A0A4C1YZQ9_EUMVA</name>